<dbReference type="GO" id="GO:0006508">
    <property type="term" value="P:proteolysis"/>
    <property type="evidence" value="ECO:0007669"/>
    <property type="project" value="UniProtKB-KW"/>
</dbReference>
<sequence length="224" mass="24058">MAAMRKFRGSSVVINVYDLTPANGYTYDFGVGAFHSGVVISGTEYAFGAHEGSSSGVFTHSPMQAPGAQFRTSIDMGETEMSHQDVQREIAALGEHFRGNAYHLILCNCNHFAAELCLRLTGKRMPGWVNRLAYMGSWVSCLLPKGMGVAHPESSDVQSQSTLAAYKNSGVANFRSFSGQGMSLSAPGQESMSHNTSAKLSEKSESERRALLAEAAMKRFGGNG</sequence>
<feature type="domain" description="PPPDE" evidence="5">
    <location>
        <begin position="10"/>
        <end position="147"/>
    </location>
</feature>
<evidence type="ECO:0000256" key="2">
    <source>
        <dbReference type="ARBA" id="ARBA00022670"/>
    </source>
</evidence>
<dbReference type="AlphaFoldDB" id="A0A6T8MXS7"/>
<accession>A0A6T8MXS7</accession>
<dbReference type="InterPro" id="IPR042266">
    <property type="entry name" value="PPPDE_sf"/>
</dbReference>
<evidence type="ECO:0000256" key="1">
    <source>
        <dbReference type="ARBA" id="ARBA00008140"/>
    </source>
</evidence>
<dbReference type="GO" id="GO:0016579">
    <property type="term" value="P:protein deubiquitination"/>
    <property type="evidence" value="ECO:0007669"/>
    <property type="project" value="TreeGrafter"/>
</dbReference>
<dbReference type="Pfam" id="PF05903">
    <property type="entry name" value="Peptidase_C97"/>
    <property type="match status" value="1"/>
</dbReference>
<dbReference type="GO" id="GO:0101005">
    <property type="term" value="F:deubiquitinase activity"/>
    <property type="evidence" value="ECO:0007669"/>
    <property type="project" value="TreeGrafter"/>
</dbReference>
<evidence type="ECO:0000256" key="3">
    <source>
        <dbReference type="ARBA" id="ARBA00022801"/>
    </source>
</evidence>
<dbReference type="InterPro" id="IPR008580">
    <property type="entry name" value="PPPDE_dom"/>
</dbReference>
<dbReference type="PANTHER" id="PTHR12378:SF80">
    <property type="entry name" value="IP06716P-RELATED"/>
    <property type="match status" value="1"/>
</dbReference>
<dbReference type="PROSITE" id="PS51858">
    <property type="entry name" value="PPPDE"/>
    <property type="match status" value="1"/>
</dbReference>
<proteinExistence type="inferred from homology"/>
<reference evidence="6" key="1">
    <citation type="submission" date="2021-01" db="EMBL/GenBank/DDBJ databases">
        <authorList>
            <person name="Corre E."/>
            <person name="Pelletier E."/>
            <person name="Niang G."/>
            <person name="Scheremetjew M."/>
            <person name="Finn R."/>
            <person name="Kale V."/>
            <person name="Holt S."/>
            <person name="Cochrane G."/>
            <person name="Meng A."/>
            <person name="Brown T."/>
            <person name="Cohen L."/>
        </authorList>
    </citation>
    <scope>NUCLEOTIDE SEQUENCE</scope>
    <source>
        <strain evidence="6">CCMP441</strain>
    </source>
</reference>
<keyword evidence="2" id="KW-0645">Protease</keyword>
<evidence type="ECO:0000313" key="6">
    <source>
        <dbReference type="EMBL" id="CAD8750176.1"/>
    </source>
</evidence>
<dbReference type="PANTHER" id="PTHR12378">
    <property type="entry name" value="DESUMOYLATING ISOPEPTIDASE"/>
    <property type="match status" value="1"/>
</dbReference>
<feature type="compositionally biased region" description="Polar residues" evidence="4">
    <location>
        <begin position="183"/>
        <end position="199"/>
    </location>
</feature>
<evidence type="ECO:0000256" key="4">
    <source>
        <dbReference type="SAM" id="MobiDB-lite"/>
    </source>
</evidence>
<name>A0A6T8MXS7_HEMAN</name>
<evidence type="ECO:0000259" key="5">
    <source>
        <dbReference type="PROSITE" id="PS51858"/>
    </source>
</evidence>
<gene>
    <name evidence="6" type="ORF">HAND1043_LOCUS16680</name>
</gene>
<dbReference type="EMBL" id="HBFK01027437">
    <property type="protein sequence ID" value="CAD8750176.1"/>
    <property type="molecule type" value="Transcribed_RNA"/>
</dbReference>
<keyword evidence="3" id="KW-0378">Hydrolase</keyword>
<comment type="similarity">
    <text evidence="1">Belongs to the DeSI family.</text>
</comment>
<dbReference type="Gene3D" id="3.90.1720.30">
    <property type="entry name" value="PPPDE domains"/>
    <property type="match status" value="1"/>
</dbReference>
<dbReference type="SMART" id="SM01179">
    <property type="entry name" value="DUF862"/>
    <property type="match status" value="1"/>
</dbReference>
<feature type="region of interest" description="Disordered" evidence="4">
    <location>
        <begin position="183"/>
        <end position="207"/>
    </location>
</feature>
<protein>
    <recommendedName>
        <fullName evidence="5">PPPDE domain-containing protein</fullName>
    </recommendedName>
</protein>
<organism evidence="6">
    <name type="scientific">Hemiselmis andersenii</name>
    <name type="common">Cryptophyte alga</name>
    <dbReference type="NCBI Taxonomy" id="464988"/>
    <lineage>
        <taxon>Eukaryota</taxon>
        <taxon>Cryptophyceae</taxon>
        <taxon>Cryptomonadales</taxon>
        <taxon>Hemiselmidaceae</taxon>
        <taxon>Hemiselmis</taxon>
    </lineage>
</organism>